<organism evidence="2 3">
    <name type="scientific">Dyella halodurans</name>
    <dbReference type="NCBI Taxonomy" id="1920171"/>
    <lineage>
        <taxon>Bacteria</taxon>
        <taxon>Pseudomonadati</taxon>
        <taxon>Pseudomonadota</taxon>
        <taxon>Gammaproteobacteria</taxon>
        <taxon>Lysobacterales</taxon>
        <taxon>Rhodanobacteraceae</taxon>
        <taxon>Dyella</taxon>
    </lineage>
</organism>
<dbReference type="Pfam" id="PF22522">
    <property type="entry name" value="DUF6998"/>
    <property type="match status" value="1"/>
</dbReference>
<name>A0ABV9BZQ3_9GAMM</name>
<proteinExistence type="predicted"/>
<evidence type="ECO:0000313" key="2">
    <source>
        <dbReference type="EMBL" id="MFC4526235.1"/>
    </source>
</evidence>
<dbReference type="RefSeq" id="WP_266150944.1">
    <property type="nucleotide sequence ID" value="NZ_CP064028.1"/>
</dbReference>
<evidence type="ECO:0000259" key="1">
    <source>
        <dbReference type="Pfam" id="PF22522"/>
    </source>
</evidence>
<protein>
    <submittedName>
        <fullName evidence="2">DUF6998 domain-containing protein</fullName>
    </submittedName>
</protein>
<sequence>MPHRKHSELNESLALIFEGIRRLKAAFPNREFTIDGRLVGDIGEVIGELEYDLILDEVSQPDHDATTSNGRKVQIKATFQQALTFKSTPDYYLGFKLYRDGTFEEIFNGPGSLIEQRYAHRKGLGTKLLSFPNSELRKLSEGVAPGERIPKRQSKWATEANQQDGMACVVGI</sequence>
<evidence type="ECO:0000313" key="3">
    <source>
        <dbReference type="Proteomes" id="UP001595961"/>
    </source>
</evidence>
<dbReference type="Proteomes" id="UP001595961">
    <property type="component" value="Unassembled WGS sequence"/>
</dbReference>
<comment type="caution">
    <text evidence="2">The sequence shown here is derived from an EMBL/GenBank/DDBJ whole genome shotgun (WGS) entry which is preliminary data.</text>
</comment>
<accession>A0ABV9BZQ3</accession>
<keyword evidence="3" id="KW-1185">Reference proteome</keyword>
<dbReference type="EMBL" id="JBHSGA010000011">
    <property type="protein sequence ID" value="MFC4526235.1"/>
    <property type="molecule type" value="Genomic_DNA"/>
</dbReference>
<dbReference type="InterPro" id="IPR054267">
    <property type="entry name" value="DUF6998"/>
</dbReference>
<gene>
    <name evidence="2" type="ORF">ACFO5W_06245</name>
</gene>
<reference evidence="3" key="1">
    <citation type="journal article" date="2019" name="Int. J. Syst. Evol. Microbiol.">
        <title>The Global Catalogue of Microorganisms (GCM) 10K type strain sequencing project: providing services to taxonomists for standard genome sequencing and annotation.</title>
        <authorList>
            <consortium name="The Broad Institute Genomics Platform"/>
            <consortium name="The Broad Institute Genome Sequencing Center for Infectious Disease"/>
            <person name="Wu L."/>
            <person name="Ma J."/>
        </authorList>
    </citation>
    <scope>NUCLEOTIDE SEQUENCE [LARGE SCALE GENOMIC DNA]</scope>
    <source>
        <strain evidence="3">CCM 4481</strain>
    </source>
</reference>
<feature type="domain" description="DUF6998" evidence="1">
    <location>
        <begin position="16"/>
        <end position="149"/>
    </location>
</feature>